<dbReference type="EMBL" id="CP116221">
    <property type="protein sequence ID" value="WCO02774.1"/>
    <property type="molecule type" value="Genomic_DNA"/>
</dbReference>
<feature type="transmembrane region" description="Helical" evidence="1">
    <location>
        <begin position="28"/>
        <end position="45"/>
    </location>
</feature>
<dbReference type="InterPro" id="IPR050553">
    <property type="entry name" value="Thioredoxin_ResA/DsbE_sf"/>
</dbReference>
<keyword evidence="1" id="KW-0812">Transmembrane</keyword>
<feature type="domain" description="Thioredoxin" evidence="2">
    <location>
        <begin position="63"/>
        <end position="209"/>
    </location>
</feature>
<dbReference type="InterPro" id="IPR013740">
    <property type="entry name" value="Redoxin"/>
</dbReference>
<dbReference type="PANTHER" id="PTHR42852">
    <property type="entry name" value="THIOL:DISULFIDE INTERCHANGE PROTEIN DSBE"/>
    <property type="match status" value="1"/>
</dbReference>
<dbReference type="CDD" id="cd02966">
    <property type="entry name" value="TlpA_like_family"/>
    <property type="match status" value="1"/>
</dbReference>
<keyword evidence="1" id="KW-0472">Membrane</keyword>
<name>A0ABY7S057_9FLAO</name>
<accession>A0ABY7S057</accession>
<dbReference type="PANTHER" id="PTHR42852:SF17">
    <property type="entry name" value="THIOREDOXIN-LIKE PROTEIN HI_1115"/>
    <property type="match status" value="1"/>
</dbReference>
<keyword evidence="4" id="KW-1185">Reference proteome</keyword>
<dbReference type="Gene3D" id="3.40.30.10">
    <property type="entry name" value="Glutaredoxin"/>
    <property type="match status" value="1"/>
</dbReference>
<organism evidence="3 4">
    <name type="scientific">Psychroserpens ponticola</name>
    <dbReference type="NCBI Taxonomy" id="2932268"/>
    <lineage>
        <taxon>Bacteria</taxon>
        <taxon>Pseudomonadati</taxon>
        <taxon>Bacteroidota</taxon>
        <taxon>Flavobacteriia</taxon>
        <taxon>Flavobacteriales</taxon>
        <taxon>Flavobacteriaceae</taxon>
        <taxon>Psychroserpens</taxon>
    </lineage>
</organism>
<evidence type="ECO:0000313" key="4">
    <source>
        <dbReference type="Proteomes" id="UP001202717"/>
    </source>
</evidence>
<reference evidence="3 4" key="1">
    <citation type="submission" date="2023-01" db="EMBL/GenBank/DDBJ databases">
        <title>Psychroserpens ponticola sp. nov., isolated from seawater.</title>
        <authorList>
            <person name="Kristyanto S."/>
            <person name="Jung J."/>
            <person name="Kim J.M."/>
            <person name="Jeon C.O."/>
        </authorList>
    </citation>
    <scope>NUCLEOTIDE SEQUENCE [LARGE SCALE GENOMIC DNA]</scope>
    <source>
        <strain evidence="3 4">MSW6</strain>
    </source>
</reference>
<dbReference type="Proteomes" id="UP001202717">
    <property type="component" value="Chromosome"/>
</dbReference>
<evidence type="ECO:0000313" key="3">
    <source>
        <dbReference type="EMBL" id="WCO02774.1"/>
    </source>
</evidence>
<evidence type="ECO:0000256" key="1">
    <source>
        <dbReference type="SAM" id="Phobius"/>
    </source>
</evidence>
<protein>
    <submittedName>
        <fullName evidence="3">Redoxin family protein</fullName>
    </submittedName>
</protein>
<dbReference type="RefSeq" id="WP_249997190.1">
    <property type="nucleotide sequence ID" value="NZ_CP116221.1"/>
</dbReference>
<gene>
    <name evidence="3" type="ORF">MUN68_004580</name>
</gene>
<proteinExistence type="predicted"/>
<dbReference type="SUPFAM" id="SSF52833">
    <property type="entry name" value="Thioredoxin-like"/>
    <property type="match status" value="1"/>
</dbReference>
<dbReference type="InterPro" id="IPR013766">
    <property type="entry name" value="Thioredoxin_domain"/>
</dbReference>
<keyword evidence="1" id="KW-1133">Transmembrane helix</keyword>
<evidence type="ECO:0000259" key="2">
    <source>
        <dbReference type="PROSITE" id="PS51352"/>
    </source>
</evidence>
<dbReference type="PROSITE" id="PS51352">
    <property type="entry name" value="THIOREDOXIN_2"/>
    <property type="match status" value="1"/>
</dbReference>
<dbReference type="InterPro" id="IPR036249">
    <property type="entry name" value="Thioredoxin-like_sf"/>
</dbReference>
<sequence length="211" mass="24356">MLDLKRIADYGNAFLYFVIMARSKKSKIYNLIFLIVIALLLIPQTRQPIQVFINKGITLIVKPSVIDHSERKILSSYDWELRGISETNFDFNSAKEKVVVINFWATWCPPCIAEMPSMEELYQNYKDNEDVVFLFVSNEEVSVIEKFMSKKEYSFNVYQSVTEHPKEFNVSSIPRTFVISKTGEIVIDKTGPADWNSDAVTNTIDELLKAF</sequence>
<dbReference type="Pfam" id="PF08534">
    <property type="entry name" value="Redoxin"/>
    <property type="match status" value="1"/>
</dbReference>